<dbReference type="OrthoDB" id="4828144at2"/>
<dbReference type="EMBL" id="MVHM01000011">
    <property type="protein sequence ID" value="ORA35740.1"/>
    <property type="molecule type" value="Genomic_DNA"/>
</dbReference>
<reference evidence="1 4" key="2">
    <citation type="journal article" date="2019" name="Emerg. Microbes Infect.">
        <title>Comprehensive subspecies identification of 175 nontuberculous mycobacteria species based on 7547 genomic profiles.</title>
        <authorList>
            <person name="Matsumoto Y."/>
            <person name="Kinjo T."/>
            <person name="Motooka D."/>
            <person name="Nabeya D."/>
            <person name="Jung N."/>
            <person name="Uechi K."/>
            <person name="Horii T."/>
            <person name="Iida T."/>
            <person name="Fujita J."/>
            <person name="Nakamura S."/>
        </authorList>
    </citation>
    <scope>NUCLEOTIDE SEQUENCE [LARGE SCALE GENOMIC DNA]</scope>
    <source>
        <strain evidence="1 4">JCM 12687</strain>
    </source>
</reference>
<organism evidence="2 3">
    <name type="scientific">Mycobacterium branderi</name>
    <dbReference type="NCBI Taxonomy" id="43348"/>
    <lineage>
        <taxon>Bacteria</taxon>
        <taxon>Bacillati</taxon>
        <taxon>Actinomycetota</taxon>
        <taxon>Actinomycetes</taxon>
        <taxon>Mycobacteriales</taxon>
        <taxon>Mycobacteriaceae</taxon>
        <taxon>Mycobacterium</taxon>
    </lineage>
</organism>
<evidence type="ECO:0008006" key="5">
    <source>
        <dbReference type="Google" id="ProtNLM"/>
    </source>
</evidence>
<evidence type="ECO:0000313" key="2">
    <source>
        <dbReference type="EMBL" id="ORA35740.1"/>
    </source>
</evidence>
<dbReference type="RefSeq" id="WP_083132547.1">
    <property type="nucleotide sequence ID" value="NZ_AP022606.1"/>
</dbReference>
<keyword evidence="4" id="KW-1185">Reference proteome</keyword>
<reference evidence="1" key="3">
    <citation type="submission" date="2020-02" db="EMBL/GenBank/DDBJ databases">
        <authorList>
            <person name="Matsumoto Y."/>
            <person name="Kinjo T."/>
            <person name="Motooka D."/>
            <person name="Nabeya D."/>
            <person name="Jung N."/>
            <person name="Uechi K."/>
            <person name="Horii T."/>
            <person name="Iida T."/>
            <person name="Fujita J."/>
            <person name="Nakamura S."/>
        </authorList>
    </citation>
    <scope>NUCLEOTIDE SEQUENCE</scope>
    <source>
        <strain evidence="1">JCM 12687</strain>
    </source>
</reference>
<dbReference type="EMBL" id="AP022606">
    <property type="protein sequence ID" value="BBZ12792.1"/>
    <property type="molecule type" value="Genomic_DNA"/>
</dbReference>
<dbReference type="Proteomes" id="UP000467379">
    <property type="component" value="Chromosome"/>
</dbReference>
<dbReference type="Pfam" id="PF08962">
    <property type="entry name" value="Rv2632c-like"/>
    <property type="match status" value="1"/>
</dbReference>
<dbReference type="SUPFAM" id="SSF143212">
    <property type="entry name" value="Rv2632c-like"/>
    <property type="match status" value="1"/>
</dbReference>
<name>A0A7I7W7E0_9MYCO</name>
<protein>
    <recommendedName>
        <fullName evidence="5">DUF1876 domain-containing protein</fullName>
    </recommendedName>
</protein>
<evidence type="ECO:0000313" key="4">
    <source>
        <dbReference type="Proteomes" id="UP000467379"/>
    </source>
</evidence>
<dbReference type="InterPro" id="IPR015057">
    <property type="entry name" value="Rv2632c-like"/>
</dbReference>
<evidence type="ECO:0000313" key="3">
    <source>
        <dbReference type="Proteomes" id="UP000192441"/>
    </source>
</evidence>
<reference evidence="2 3" key="1">
    <citation type="submission" date="2016-12" db="EMBL/GenBank/DDBJ databases">
        <title>The new phylogeny of genus Mycobacterium.</title>
        <authorList>
            <person name="Tortoli E."/>
            <person name="Trovato A."/>
            <person name="Cirillo D.M."/>
        </authorList>
    </citation>
    <scope>NUCLEOTIDE SEQUENCE [LARGE SCALE GENOMIC DNA]</scope>
    <source>
        <strain evidence="2 3">DSM 44624</strain>
    </source>
</reference>
<dbReference type="Proteomes" id="UP000192441">
    <property type="component" value="Unassembled WGS sequence"/>
</dbReference>
<dbReference type="Gene3D" id="3.30.160.240">
    <property type="entry name" value="Rv1738"/>
    <property type="match status" value="1"/>
</dbReference>
<accession>A0A7I7W7E0</accession>
<evidence type="ECO:0000313" key="1">
    <source>
        <dbReference type="EMBL" id="BBZ12792.1"/>
    </source>
</evidence>
<sequence length="93" mass="10354">MNKDDSQRQKKWTFEVAVDQHPNDTRAKATVHWRGRELTGTGLAHRNPADRDVPAIGDQLAVARALTDLADQLFAATASDINDITHEPVVIFH</sequence>
<proteinExistence type="predicted"/>
<dbReference type="AlphaFoldDB" id="A0A7I7W7E0"/>
<gene>
    <name evidence="2" type="ORF">BST20_16865</name>
    <name evidence="1" type="ORF">MBRA_29870</name>
</gene>
<dbReference type="InterPro" id="IPR038070">
    <property type="entry name" value="Rv2632c-like_sf"/>
</dbReference>